<dbReference type="EMBL" id="LK931336">
    <property type="protein sequence ID" value="CDZ83979.1"/>
    <property type="molecule type" value="Genomic_DNA"/>
</dbReference>
<organism evidence="2">
    <name type="scientific">Citrobacter koseri</name>
    <name type="common">Citrobacter diversus</name>
    <dbReference type="NCBI Taxonomy" id="545"/>
    <lineage>
        <taxon>Bacteria</taxon>
        <taxon>Pseudomonadati</taxon>
        <taxon>Pseudomonadota</taxon>
        <taxon>Gammaproteobacteria</taxon>
        <taxon>Enterobacterales</taxon>
        <taxon>Enterobacteriaceae</taxon>
        <taxon>Citrobacter</taxon>
    </lineage>
</organism>
<keyword evidence="1" id="KW-0812">Transmembrane</keyword>
<sequence>MKMPHNPNTWPDWLELFQSWWRGDTPLGAVLMSLIVAGLRIAYFGGNGGKKKKALEILLCGALTLTIFSALEFLGLPKSLSVSIGGSVGLIGVDAIRSFAMRFIGGRVGGDNNKV</sequence>
<reference evidence="2" key="1">
    <citation type="submission" date="2014-06" db="EMBL/GenBank/DDBJ databases">
        <authorList>
            <person name="Urmite Genomes Urmite Genomes"/>
        </authorList>
    </citation>
    <scope>NUCLEOTIDE SEQUENCE</scope>
</reference>
<accession>A0A078LIU2</accession>
<evidence type="ECO:0000256" key="1">
    <source>
        <dbReference type="SAM" id="Phobius"/>
    </source>
</evidence>
<feature type="transmembrane region" description="Helical" evidence="1">
    <location>
        <begin position="20"/>
        <end position="43"/>
    </location>
</feature>
<protein>
    <submittedName>
        <fullName evidence="2">Phage holin family (Lysis protein S)</fullName>
    </submittedName>
</protein>
<dbReference type="PATRIC" id="fig|545.12.peg.2128"/>
<dbReference type="NCBIfam" id="TIGR01594">
    <property type="entry name" value="holin_lambda"/>
    <property type="match status" value="1"/>
</dbReference>
<dbReference type="InterPro" id="IPR006481">
    <property type="entry name" value="Phage_lambda_GpS_holin"/>
</dbReference>
<dbReference type="Pfam" id="PF05106">
    <property type="entry name" value="Phage_holin_3_1"/>
    <property type="match status" value="1"/>
</dbReference>
<dbReference type="RefSeq" id="WP_181574319.1">
    <property type="nucleotide sequence ID" value="NZ_CP166747.1"/>
</dbReference>
<keyword evidence="1" id="KW-0472">Membrane</keyword>
<gene>
    <name evidence="2" type="ORF">BN1086_02113</name>
</gene>
<keyword evidence="1" id="KW-1133">Transmembrane helix</keyword>
<name>A0A078LIU2_CITKO</name>
<evidence type="ECO:0000313" key="2">
    <source>
        <dbReference type="EMBL" id="CDZ83979.1"/>
    </source>
</evidence>
<feature type="transmembrane region" description="Helical" evidence="1">
    <location>
        <begin position="55"/>
        <end position="74"/>
    </location>
</feature>
<proteinExistence type="predicted"/>
<dbReference type="AlphaFoldDB" id="A0A078LIU2"/>